<dbReference type="Proteomes" id="UP000316079">
    <property type="component" value="Unassembled WGS sequence"/>
</dbReference>
<evidence type="ECO:0000256" key="7">
    <source>
        <dbReference type="SAM" id="MobiDB-lite"/>
    </source>
</evidence>
<evidence type="ECO:0000259" key="9">
    <source>
        <dbReference type="Pfam" id="PF14740"/>
    </source>
</evidence>
<dbReference type="PANTHER" id="PTHR22118">
    <property type="entry name" value="DYNEIN ASSEMBLY FACTOR 3, AXONEMAL"/>
    <property type="match status" value="1"/>
</dbReference>
<sequence>CGRTAEGAGCVTWWGFGPARDLLSSVGSGDPRHILKTITGLALSDTLHIWVIENSMEVVARQLLLLHLSLLTSESMSLHKKTEVFLEVFGNSQIRKETEEVLKQSAAQLSLSITNSLSSDSHGHQCLNTSLLRFKERDELVRIFREWQRPPPVSILKVWDARVRKHLGIRYDSRRGAFDWDLTMKLHERGCGVINKHQYVKWRESGVAFEMREGLYQSANHSLLSSRVFSYKGDRVAARGYWGDIVSSPYLSFGIETEDEELLKKHNNQHTKTAQDISEANLLLTFEALASRGHSTLNEHLQNHTTSCSRETDKLPTEEREPNADQQTQELDLLPMKGVRISFLSPDSLRKLPLKNKYSQFFNSIFCSASFLLDLSNDQVSGFADRVKEIAEESGFASADDYKSPVYAVFTRKQELCQ</sequence>
<dbReference type="InterPro" id="IPR039304">
    <property type="entry name" value="DNAAF3"/>
</dbReference>
<feature type="non-terminal residue" evidence="10">
    <location>
        <position position="1"/>
    </location>
</feature>
<keyword evidence="3" id="KW-0970">Cilium biogenesis/degradation</keyword>
<dbReference type="STRING" id="623744.A0A553NW30"/>
<dbReference type="InterPro" id="IPR028235">
    <property type="entry name" value="DNAAF3_C"/>
</dbReference>
<comment type="function">
    <text evidence="6">Required for the assembly of axonemal inner and outer dynein arms. Involved in preassembly of dyneins into complexes before their transport into cilia.</text>
</comment>
<feature type="region of interest" description="Disordered" evidence="7">
    <location>
        <begin position="300"/>
        <end position="326"/>
    </location>
</feature>
<dbReference type="AlphaFoldDB" id="A0A553NW30"/>
<comment type="caution">
    <text evidence="10">The sequence shown here is derived from an EMBL/GenBank/DDBJ whole genome shotgun (WGS) entry which is preliminary data.</text>
</comment>
<evidence type="ECO:0000256" key="4">
    <source>
        <dbReference type="ARBA" id="ARBA00024190"/>
    </source>
</evidence>
<evidence type="ECO:0000256" key="1">
    <source>
        <dbReference type="ARBA" id="ARBA00010449"/>
    </source>
</evidence>
<dbReference type="EMBL" id="SRMA01026792">
    <property type="protein sequence ID" value="TRY69636.1"/>
    <property type="molecule type" value="Genomic_DNA"/>
</dbReference>
<dbReference type="Pfam" id="PF14740">
    <property type="entry name" value="DUF4471"/>
    <property type="match status" value="1"/>
</dbReference>
<accession>A0A553NW30</accession>
<proteinExistence type="inferred from homology"/>
<dbReference type="InterPro" id="IPR027974">
    <property type="entry name" value="DUF4470"/>
</dbReference>
<dbReference type="Pfam" id="PF14737">
    <property type="entry name" value="DUF4470"/>
    <property type="match status" value="1"/>
</dbReference>
<feature type="domain" description="DUF4470" evidence="8">
    <location>
        <begin position="26"/>
        <end position="94"/>
    </location>
</feature>
<evidence type="ECO:0000256" key="6">
    <source>
        <dbReference type="ARBA" id="ARBA00025165"/>
    </source>
</evidence>
<dbReference type="GO" id="GO:0044458">
    <property type="term" value="P:motile cilium assembly"/>
    <property type="evidence" value="ECO:0007669"/>
    <property type="project" value="TreeGrafter"/>
</dbReference>
<dbReference type="OrthoDB" id="538817at2759"/>
<feature type="domain" description="Dynein assembly factor 3 C-terminal" evidence="9">
    <location>
        <begin position="127"/>
        <end position="371"/>
    </location>
</feature>
<evidence type="ECO:0000256" key="3">
    <source>
        <dbReference type="ARBA" id="ARBA00022794"/>
    </source>
</evidence>
<evidence type="ECO:0000313" key="11">
    <source>
        <dbReference type="Proteomes" id="UP000316079"/>
    </source>
</evidence>
<feature type="compositionally biased region" description="Basic and acidic residues" evidence="7">
    <location>
        <begin position="310"/>
        <end position="323"/>
    </location>
</feature>
<evidence type="ECO:0000256" key="2">
    <source>
        <dbReference type="ARBA" id="ARBA00022490"/>
    </source>
</evidence>
<name>A0A553NW30_9TELE</name>
<evidence type="ECO:0000256" key="5">
    <source>
        <dbReference type="ARBA" id="ARBA00024431"/>
    </source>
</evidence>
<gene>
    <name evidence="10" type="ORF">DNTS_032752</name>
</gene>
<dbReference type="PANTHER" id="PTHR22118:SF14">
    <property type="entry name" value="DYNEIN AXONEMAL ASSEMBLY FACTOR 3"/>
    <property type="match status" value="1"/>
</dbReference>
<evidence type="ECO:0000259" key="8">
    <source>
        <dbReference type="Pfam" id="PF14737"/>
    </source>
</evidence>
<comment type="subcellular location">
    <subcellularLocation>
        <location evidence="4">Dynein axonemal particle</location>
    </subcellularLocation>
</comment>
<dbReference type="GO" id="GO:0120293">
    <property type="term" value="C:dynein axonemal particle"/>
    <property type="evidence" value="ECO:0007669"/>
    <property type="project" value="UniProtKB-SubCell"/>
</dbReference>
<organism evidence="10 11">
    <name type="scientific">Danionella cerebrum</name>
    <dbReference type="NCBI Taxonomy" id="2873325"/>
    <lineage>
        <taxon>Eukaryota</taxon>
        <taxon>Metazoa</taxon>
        <taxon>Chordata</taxon>
        <taxon>Craniata</taxon>
        <taxon>Vertebrata</taxon>
        <taxon>Euteleostomi</taxon>
        <taxon>Actinopterygii</taxon>
        <taxon>Neopterygii</taxon>
        <taxon>Teleostei</taxon>
        <taxon>Ostariophysi</taxon>
        <taxon>Cypriniformes</taxon>
        <taxon>Danionidae</taxon>
        <taxon>Danioninae</taxon>
        <taxon>Danionella</taxon>
    </lineage>
</organism>
<reference evidence="10 11" key="1">
    <citation type="journal article" date="2019" name="Sci. Data">
        <title>Hybrid genome assembly and annotation of Danionella translucida.</title>
        <authorList>
            <person name="Kadobianskyi M."/>
            <person name="Schulze L."/>
            <person name="Schuelke M."/>
            <person name="Judkewitz B."/>
        </authorList>
    </citation>
    <scope>NUCLEOTIDE SEQUENCE [LARGE SCALE GENOMIC DNA]</scope>
    <source>
        <strain evidence="10 11">Bolton</strain>
    </source>
</reference>
<evidence type="ECO:0000313" key="10">
    <source>
        <dbReference type="EMBL" id="TRY69636.1"/>
    </source>
</evidence>
<feature type="compositionally biased region" description="Polar residues" evidence="7">
    <location>
        <begin position="300"/>
        <end position="309"/>
    </location>
</feature>
<dbReference type="GO" id="GO:0070286">
    <property type="term" value="P:axonemal dynein complex assembly"/>
    <property type="evidence" value="ECO:0007669"/>
    <property type="project" value="InterPro"/>
</dbReference>
<protein>
    <recommendedName>
        <fullName evidence="5">Dynein axonemal assembly factor 3</fullName>
    </recommendedName>
</protein>
<keyword evidence="2" id="KW-0963">Cytoplasm</keyword>
<comment type="similarity">
    <text evidence="1">Belongs to the DNAAF3 family.</text>
</comment>
<keyword evidence="11" id="KW-1185">Reference proteome</keyword>